<evidence type="ECO:0008006" key="3">
    <source>
        <dbReference type="Google" id="ProtNLM"/>
    </source>
</evidence>
<name>A0ABV2AFV4_9EUKA</name>
<protein>
    <recommendedName>
        <fullName evidence="3">Maturase K</fullName>
    </recommendedName>
</protein>
<evidence type="ECO:0000313" key="1">
    <source>
        <dbReference type="EMBL" id="MES1918535.1"/>
    </source>
</evidence>
<accession>A0ABV2AFV4</accession>
<evidence type="ECO:0000313" key="2">
    <source>
        <dbReference type="Proteomes" id="UP001439008"/>
    </source>
</evidence>
<sequence length="160" mass="18797">MSENPNKSNVNGKNMDKIWSTEISFINKLHPFELKFLHFVDKSLKKKLTDDFCSNFEKFVSNMPETASSCFADDICLLLMEKIDISDETNENDKILNLISILSKRFRICRSLNELFILYPLATYKNLNLSQKLLKTIFRSLNIRNPLKYWDLTSLRKPCF</sequence>
<organism evidence="1 2">
    <name type="scientific">Bonamia ostreae</name>
    <dbReference type="NCBI Taxonomy" id="126728"/>
    <lineage>
        <taxon>Eukaryota</taxon>
        <taxon>Sar</taxon>
        <taxon>Rhizaria</taxon>
        <taxon>Endomyxa</taxon>
        <taxon>Ascetosporea</taxon>
        <taxon>Haplosporida</taxon>
        <taxon>Bonamia</taxon>
    </lineage>
</organism>
<proteinExistence type="predicted"/>
<dbReference type="EMBL" id="JBDODL010000078">
    <property type="protein sequence ID" value="MES1918535.1"/>
    <property type="molecule type" value="Genomic_DNA"/>
</dbReference>
<reference evidence="1 2" key="1">
    <citation type="journal article" date="2024" name="BMC Biol.">
        <title>Comparative genomics of Ascetosporea gives new insight into the evolutionary basis for animal parasitism in Rhizaria.</title>
        <authorList>
            <person name="Hiltunen Thoren M."/>
            <person name="Onut-Brannstrom I."/>
            <person name="Alfjorden A."/>
            <person name="Peckova H."/>
            <person name="Swords F."/>
            <person name="Hooper C."/>
            <person name="Holzer A.S."/>
            <person name="Bass D."/>
            <person name="Burki F."/>
        </authorList>
    </citation>
    <scope>NUCLEOTIDE SEQUENCE [LARGE SCALE GENOMIC DNA]</scope>
    <source>
        <strain evidence="1">20-A016</strain>
    </source>
</reference>
<keyword evidence="2" id="KW-1185">Reference proteome</keyword>
<dbReference type="Proteomes" id="UP001439008">
    <property type="component" value="Unassembled WGS sequence"/>
</dbReference>
<gene>
    <name evidence="1" type="ORF">MHBO_000493</name>
</gene>
<comment type="caution">
    <text evidence="1">The sequence shown here is derived from an EMBL/GenBank/DDBJ whole genome shotgun (WGS) entry which is preliminary data.</text>
</comment>